<sequence length="240" mass="28205">MLRFFRQIRQRLLTDNKFSKYLLYAVGEILLVVIGILIALQIGSWNEDRKTKLSADRYRSKLINDLVNDTLNINQLMADGSLMQNEIEAYFKDFETQNLSLDECIKISGGVRAHFFRYFPINYTFEDMKNTGNAVLLSEEQRKALIELYNEQKFLLIIIDKSITDIKTYQYERGKHLDFDASESDFFDKVNWKQDTTRKKQGLLSQHNVLSNHLSLVTLFNYHALRIKDLTKKCIDLLNK</sequence>
<dbReference type="InterPro" id="IPR045749">
    <property type="entry name" value="DUF6090"/>
</dbReference>
<keyword evidence="3" id="KW-1185">Reference proteome</keyword>
<dbReference type="Pfam" id="PF19578">
    <property type="entry name" value="DUF6090"/>
    <property type="match status" value="1"/>
</dbReference>
<dbReference type="EMBL" id="JAUDUY010000012">
    <property type="protein sequence ID" value="MDM9632672.1"/>
    <property type="molecule type" value="Genomic_DNA"/>
</dbReference>
<evidence type="ECO:0000313" key="2">
    <source>
        <dbReference type="EMBL" id="MDM9632672.1"/>
    </source>
</evidence>
<evidence type="ECO:0000256" key="1">
    <source>
        <dbReference type="SAM" id="Phobius"/>
    </source>
</evidence>
<gene>
    <name evidence="2" type="ORF">QU605_14435</name>
</gene>
<dbReference type="RefSeq" id="WP_289726036.1">
    <property type="nucleotide sequence ID" value="NZ_JAUDUY010000012.1"/>
</dbReference>
<dbReference type="Proteomes" id="UP001174839">
    <property type="component" value="Unassembled WGS sequence"/>
</dbReference>
<name>A0ABT7WIB3_9FLAO</name>
<evidence type="ECO:0000313" key="3">
    <source>
        <dbReference type="Proteomes" id="UP001174839"/>
    </source>
</evidence>
<reference evidence="2" key="1">
    <citation type="submission" date="2023-06" db="EMBL/GenBank/DDBJ databases">
        <title>Robiginitalea aurantiacus sp. nov. and Algoriphagus sediminis sp. nov., isolated from coastal sediment.</title>
        <authorList>
            <person name="Zhou Z.Y."/>
            <person name="An J."/>
            <person name="Jia Y.W."/>
            <person name="Du Z.J."/>
        </authorList>
    </citation>
    <scope>NUCLEOTIDE SEQUENCE</scope>
    <source>
        <strain evidence="2">M39</strain>
    </source>
</reference>
<protein>
    <submittedName>
        <fullName evidence="2">DUF6090 family protein</fullName>
    </submittedName>
</protein>
<feature type="transmembrane region" description="Helical" evidence="1">
    <location>
        <begin position="21"/>
        <end position="42"/>
    </location>
</feature>
<proteinExistence type="predicted"/>
<accession>A0ABT7WIB3</accession>
<organism evidence="2 3">
    <name type="scientific">Robiginitalea aurantiaca</name>
    <dbReference type="NCBI Taxonomy" id="3056915"/>
    <lineage>
        <taxon>Bacteria</taxon>
        <taxon>Pseudomonadati</taxon>
        <taxon>Bacteroidota</taxon>
        <taxon>Flavobacteriia</taxon>
        <taxon>Flavobacteriales</taxon>
        <taxon>Flavobacteriaceae</taxon>
        <taxon>Robiginitalea</taxon>
    </lineage>
</organism>
<keyword evidence="1" id="KW-0472">Membrane</keyword>
<comment type="caution">
    <text evidence="2">The sequence shown here is derived from an EMBL/GenBank/DDBJ whole genome shotgun (WGS) entry which is preliminary data.</text>
</comment>
<keyword evidence="1" id="KW-0812">Transmembrane</keyword>
<keyword evidence="1" id="KW-1133">Transmembrane helix</keyword>